<dbReference type="PANTHER" id="PTHR46577:SF1">
    <property type="entry name" value="HTH-TYPE TRANSCRIPTIONAL REGULATORY PROTEIN GABR"/>
    <property type="match status" value="1"/>
</dbReference>
<keyword evidence="2 8" id="KW-0808">Transferase</keyword>
<dbReference type="EMBL" id="JBHLZY010000025">
    <property type="protein sequence ID" value="MFB9770362.1"/>
    <property type="molecule type" value="Genomic_DNA"/>
</dbReference>
<dbReference type="InterPro" id="IPR000524">
    <property type="entry name" value="Tscrpt_reg_HTH_GntR"/>
</dbReference>
<dbReference type="Proteomes" id="UP001589691">
    <property type="component" value="Unassembled WGS sequence"/>
</dbReference>
<dbReference type="RefSeq" id="WP_379811024.1">
    <property type="nucleotide sequence ID" value="NZ_JBHLZY010000025.1"/>
</dbReference>
<keyword evidence="5" id="KW-0238">DNA-binding</keyword>
<dbReference type="PROSITE" id="PS50949">
    <property type="entry name" value="HTH_GNTR"/>
    <property type="match status" value="1"/>
</dbReference>
<evidence type="ECO:0000256" key="5">
    <source>
        <dbReference type="ARBA" id="ARBA00023125"/>
    </source>
</evidence>
<keyword evidence="9" id="KW-1185">Reference proteome</keyword>
<evidence type="ECO:0000256" key="1">
    <source>
        <dbReference type="ARBA" id="ARBA00005384"/>
    </source>
</evidence>
<dbReference type="InterPro" id="IPR036388">
    <property type="entry name" value="WH-like_DNA-bd_sf"/>
</dbReference>
<proteinExistence type="inferred from homology"/>
<keyword evidence="3" id="KW-0663">Pyridoxal phosphate</keyword>
<reference evidence="8 9" key="1">
    <citation type="submission" date="2024-09" db="EMBL/GenBank/DDBJ databases">
        <authorList>
            <person name="Sun Q."/>
            <person name="Mori K."/>
        </authorList>
    </citation>
    <scope>NUCLEOTIDE SEQUENCE [LARGE SCALE GENOMIC DNA]</scope>
    <source>
        <strain evidence="8 9">TBRC 4576</strain>
    </source>
</reference>
<comment type="caution">
    <text evidence="8">The sequence shown here is derived from an EMBL/GenBank/DDBJ whole genome shotgun (WGS) entry which is preliminary data.</text>
</comment>
<sequence length="469" mass="52415">MKGQLLIMLLDRQSETPLYFQLYQQIKADYDPQRDGDRRLWSVRRLAQSLGVSKTTVVQAYEQLLAEGLVYSVPGSGYYFHQLQAWPGVQAPAATTRTSSLNEPTPTAPCRYDLRYGHTPLIKPSWNAWKKAVREALRQVEEAPADHAPIAQGSLALRQRLVAFLKTTRGVDCQADQIVITNGAKAGLAVLLSLLPAGTVGVENPGYRGLQELATGYQHRVVSLPVTPTGVDLESVKQLAPAVVYTTPAHQFPLGVVMPVTQRLQLLEWAAHSRRLIIEDDYDSEYRYASHPLPALQSLATAGQVVYLGRFSRSIDPSLRMGYLVLPPQLVPVYQAQYRYRSPMVAGLIQQAMLNYFDSGAYYRHINRSRVINRKKYDLVCAELARTTLIEPIATGAGLHMVVRIPNLSQTKLLAALAEQSVRIYPLESNWQRMPTHDYYLLGFAALTLDDLTIALRRLVSVCERLGHP</sequence>
<keyword evidence="2 8" id="KW-0032">Aminotransferase</keyword>
<evidence type="ECO:0000256" key="4">
    <source>
        <dbReference type="ARBA" id="ARBA00023015"/>
    </source>
</evidence>
<protein>
    <submittedName>
        <fullName evidence="8">PLP-dependent aminotransferase family protein</fullName>
    </submittedName>
</protein>
<accession>A0ABV5WW29</accession>
<evidence type="ECO:0000313" key="9">
    <source>
        <dbReference type="Proteomes" id="UP001589691"/>
    </source>
</evidence>
<dbReference type="CDD" id="cd07377">
    <property type="entry name" value="WHTH_GntR"/>
    <property type="match status" value="1"/>
</dbReference>
<dbReference type="SUPFAM" id="SSF53383">
    <property type="entry name" value="PLP-dependent transferases"/>
    <property type="match status" value="1"/>
</dbReference>
<dbReference type="Pfam" id="PF00392">
    <property type="entry name" value="GntR"/>
    <property type="match status" value="1"/>
</dbReference>
<evidence type="ECO:0000313" key="8">
    <source>
        <dbReference type="EMBL" id="MFB9770362.1"/>
    </source>
</evidence>
<evidence type="ECO:0000256" key="2">
    <source>
        <dbReference type="ARBA" id="ARBA00022576"/>
    </source>
</evidence>
<dbReference type="InterPro" id="IPR015424">
    <property type="entry name" value="PyrdxlP-dep_Trfase"/>
</dbReference>
<comment type="similarity">
    <text evidence="1">In the C-terminal section; belongs to the class-I pyridoxal-phosphate-dependent aminotransferase family.</text>
</comment>
<name>A0ABV5WW29_9LACO</name>
<evidence type="ECO:0000259" key="7">
    <source>
        <dbReference type="PROSITE" id="PS50949"/>
    </source>
</evidence>
<dbReference type="Gene3D" id="1.10.10.10">
    <property type="entry name" value="Winged helix-like DNA-binding domain superfamily/Winged helix DNA-binding domain"/>
    <property type="match status" value="1"/>
</dbReference>
<dbReference type="InterPro" id="IPR015421">
    <property type="entry name" value="PyrdxlP-dep_Trfase_major"/>
</dbReference>
<gene>
    <name evidence="8" type="ORF">ACFFLI_10860</name>
</gene>
<feature type="domain" description="HTH gntR-type" evidence="7">
    <location>
        <begin position="16"/>
        <end position="83"/>
    </location>
</feature>
<evidence type="ECO:0000256" key="6">
    <source>
        <dbReference type="ARBA" id="ARBA00023163"/>
    </source>
</evidence>
<dbReference type="InterPro" id="IPR004839">
    <property type="entry name" value="Aminotransferase_I/II_large"/>
</dbReference>
<keyword evidence="6" id="KW-0804">Transcription</keyword>
<dbReference type="Gene3D" id="3.40.640.10">
    <property type="entry name" value="Type I PLP-dependent aspartate aminotransferase-like (Major domain)"/>
    <property type="match status" value="1"/>
</dbReference>
<dbReference type="CDD" id="cd00609">
    <property type="entry name" value="AAT_like"/>
    <property type="match status" value="1"/>
</dbReference>
<dbReference type="GO" id="GO:0008483">
    <property type="term" value="F:transaminase activity"/>
    <property type="evidence" value="ECO:0007669"/>
    <property type="project" value="UniProtKB-KW"/>
</dbReference>
<dbReference type="SUPFAM" id="SSF46785">
    <property type="entry name" value="Winged helix' DNA-binding domain"/>
    <property type="match status" value="1"/>
</dbReference>
<dbReference type="InterPro" id="IPR036390">
    <property type="entry name" value="WH_DNA-bd_sf"/>
</dbReference>
<dbReference type="PANTHER" id="PTHR46577">
    <property type="entry name" value="HTH-TYPE TRANSCRIPTIONAL REGULATORY PROTEIN GABR"/>
    <property type="match status" value="1"/>
</dbReference>
<keyword evidence="4" id="KW-0805">Transcription regulation</keyword>
<dbReference type="Pfam" id="PF00155">
    <property type="entry name" value="Aminotran_1_2"/>
    <property type="match status" value="1"/>
</dbReference>
<evidence type="ECO:0000256" key="3">
    <source>
        <dbReference type="ARBA" id="ARBA00022898"/>
    </source>
</evidence>
<dbReference type="SMART" id="SM00345">
    <property type="entry name" value="HTH_GNTR"/>
    <property type="match status" value="1"/>
</dbReference>
<organism evidence="8 9">
    <name type="scientific">Lactiplantibacillus modestisalitolerans</name>
    <dbReference type="NCBI Taxonomy" id="1457219"/>
    <lineage>
        <taxon>Bacteria</taxon>
        <taxon>Bacillati</taxon>
        <taxon>Bacillota</taxon>
        <taxon>Bacilli</taxon>
        <taxon>Lactobacillales</taxon>
        <taxon>Lactobacillaceae</taxon>
        <taxon>Lactiplantibacillus</taxon>
    </lineage>
</organism>
<dbReference type="InterPro" id="IPR051446">
    <property type="entry name" value="HTH_trans_reg/aminotransferase"/>
</dbReference>